<dbReference type="AlphaFoldDB" id="A0A8J3KVT0"/>
<evidence type="ECO:0000313" key="2">
    <source>
        <dbReference type="Proteomes" id="UP000630887"/>
    </source>
</evidence>
<dbReference type="Proteomes" id="UP000630887">
    <property type="component" value="Unassembled WGS sequence"/>
</dbReference>
<evidence type="ECO:0000313" key="1">
    <source>
        <dbReference type="EMBL" id="GIG07093.1"/>
    </source>
</evidence>
<gene>
    <name evidence="1" type="ORF">Cco03nite_37930</name>
</gene>
<keyword evidence="2" id="KW-1185">Reference proteome</keyword>
<reference evidence="1 2" key="1">
    <citation type="submission" date="2021-01" db="EMBL/GenBank/DDBJ databases">
        <title>Whole genome shotgun sequence of Catellatospora coxensis NBRC 107359.</title>
        <authorList>
            <person name="Komaki H."/>
            <person name="Tamura T."/>
        </authorList>
    </citation>
    <scope>NUCLEOTIDE SEQUENCE [LARGE SCALE GENOMIC DNA]</scope>
    <source>
        <strain evidence="1 2">NBRC 107359</strain>
    </source>
</reference>
<protein>
    <submittedName>
        <fullName evidence="1">Uncharacterized protein</fullName>
    </submittedName>
</protein>
<organism evidence="1 2">
    <name type="scientific">Catellatospora coxensis</name>
    <dbReference type="NCBI Taxonomy" id="310354"/>
    <lineage>
        <taxon>Bacteria</taxon>
        <taxon>Bacillati</taxon>
        <taxon>Actinomycetota</taxon>
        <taxon>Actinomycetes</taxon>
        <taxon>Micromonosporales</taxon>
        <taxon>Micromonosporaceae</taxon>
        <taxon>Catellatospora</taxon>
    </lineage>
</organism>
<comment type="caution">
    <text evidence="1">The sequence shown here is derived from an EMBL/GenBank/DDBJ whole genome shotgun (WGS) entry which is preliminary data.</text>
</comment>
<proteinExistence type="predicted"/>
<dbReference type="EMBL" id="BONI01000030">
    <property type="protein sequence ID" value="GIG07093.1"/>
    <property type="molecule type" value="Genomic_DNA"/>
</dbReference>
<sequence length="470" mass="50877">MSVGPSTFGPGLRAAIKDACLPEHDARGLMPLATARQWLAGRTVYEQGTGAISGGRHVLESDTTWAALVSLADAAEFVAQARRLRWRFHVRGKDNIALMERYGGGVLPWLADRVDEHGVLHNVPWCVLPCLLASGAPEAFDIAARVRAVTEQLDTRTWRSAGCDTEVLGWWVVRHPEPGYRLLAQRAEAADEVGVAAVGALFRTDPRGTAQRLAAAVGEVAARTLLDRLGLIVPPLPERVRALLEQAPVLDVAAGAPVSLTELDEVFEDGLGPMWTNANYYCAAMRLTGFAVPGGTDGLVFQSVTTGLADANVELEFHRFGFGLPAGPQWSLSRELLGGEEAERLAEASGEEQVTLPNGVVRLGVRPVAVRGRLDALMVALTAGRAERDRVFLDGTQLKQAVGLPETARELFVLDAWDHADLDDRLPSEWEDIVLAVEALRGRRAITRSVTEKSRDAHLRERAEILGGWA</sequence>
<dbReference type="RefSeq" id="WP_203693437.1">
    <property type="nucleotide sequence ID" value="NZ_BAAALC010000005.1"/>
</dbReference>
<name>A0A8J3KVT0_9ACTN</name>
<accession>A0A8J3KVT0</accession>